<dbReference type="Gramene" id="ESW17617">
    <property type="protein sequence ID" value="ESW17617"/>
    <property type="gene ID" value="PHAVU_007G254600g"/>
</dbReference>
<keyword evidence="3" id="KW-1185">Reference proteome</keyword>
<evidence type="ECO:0000256" key="1">
    <source>
        <dbReference type="SAM" id="SignalP"/>
    </source>
</evidence>
<dbReference type="OrthoDB" id="10630488at2759"/>
<evidence type="ECO:0000313" key="2">
    <source>
        <dbReference type="EMBL" id="ESW17617.1"/>
    </source>
</evidence>
<gene>
    <name evidence="2" type="ORF">PHAVU_007G254600g</name>
</gene>
<name>V7BIA0_PHAVU</name>
<organism evidence="2 3">
    <name type="scientific">Phaseolus vulgaris</name>
    <name type="common">Kidney bean</name>
    <name type="synonym">French bean</name>
    <dbReference type="NCBI Taxonomy" id="3885"/>
    <lineage>
        <taxon>Eukaryota</taxon>
        <taxon>Viridiplantae</taxon>
        <taxon>Streptophyta</taxon>
        <taxon>Embryophyta</taxon>
        <taxon>Tracheophyta</taxon>
        <taxon>Spermatophyta</taxon>
        <taxon>Magnoliopsida</taxon>
        <taxon>eudicotyledons</taxon>
        <taxon>Gunneridae</taxon>
        <taxon>Pentapetalae</taxon>
        <taxon>rosids</taxon>
        <taxon>fabids</taxon>
        <taxon>Fabales</taxon>
        <taxon>Fabaceae</taxon>
        <taxon>Papilionoideae</taxon>
        <taxon>50 kb inversion clade</taxon>
        <taxon>NPAAA clade</taxon>
        <taxon>indigoferoid/millettioid clade</taxon>
        <taxon>Phaseoleae</taxon>
        <taxon>Phaseolus</taxon>
    </lineage>
</organism>
<sequence>MSFSFCFIFQISLSLTDSHSFLSTLKKRELPTVFSANGKPPHFFTISFPISNSSGCFFSFPSSEAYFTNRERESSSERHCRRYEFEDLVCIRVATAWLRVVTRISLPSTPTSIISLNSCHLSGTSFHTSSNTSKNF</sequence>
<feature type="signal peptide" evidence="1">
    <location>
        <begin position="1"/>
        <end position="18"/>
    </location>
</feature>
<dbReference type="Proteomes" id="UP000000226">
    <property type="component" value="Chromosome 7"/>
</dbReference>
<evidence type="ECO:0008006" key="4">
    <source>
        <dbReference type="Google" id="ProtNLM"/>
    </source>
</evidence>
<keyword evidence="1" id="KW-0732">Signal</keyword>
<dbReference type="AlphaFoldDB" id="V7BIA0"/>
<evidence type="ECO:0000313" key="3">
    <source>
        <dbReference type="Proteomes" id="UP000000226"/>
    </source>
</evidence>
<feature type="chain" id="PRO_5004754361" description="Secreted protein" evidence="1">
    <location>
        <begin position="19"/>
        <end position="136"/>
    </location>
</feature>
<protein>
    <recommendedName>
        <fullName evidence="4">Secreted protein</fullName>
    </recommendedName>
</protein>
<proteinExistence type="predicted"/>
<dbReference type="EMBL" id="CM002294">
    <property type="protein sequence ID" value="ESW17617.1"/>
    <property type="molecule type" value="Genomic_DNA"/>
</dbReference>
<reference evidence="3" key="1">
    <citation type="journal article" date="2014" name="Nat. Genet.">
        <title>A reference genome for common bean and genome-wide analysis of dual domestications.</title>
        <authorList>
            <person name="Schmutz J."/>
            <person name="McClean P.E."/>
            <person name="Mamidi S."/>
            <person name="Wu G.A."/>
            <person name="Cannon S.B."/>
            <person name="Grimwood J."/>
            <person name="Jenkins J."/>
            <person name="Shu S."/>
            <person name="Song Q."/>
            <person name="Chavarro C."/>
            <person name="Torres-Torres M."/>
            <person name="Geffroy V."/>
            <person name="Moghaddam S.M."/>
            <person name="Gao D."/>
            <person name="Abernathy B."/>
            <person name="Barry K."/>
            <person name="Blair M."/>
            <person name="Brick M.A."/>
            <person name="Chovatia M."/>
            <person name="Gepts P."/>
            <person name="Goodstein D.M."/>
            <person name="Gonzales M."/>
            <person name="Hellsten U."/>
            <person name="Hyten D.L."/>
            <person name="Jia G."/>
            <person name="Kelly J.D."/>
            <person name="Kudrna D."/>
            <person name="Lee R."/>
            <person name="Richard M.M."/>
            <person name="Miklas P.N."/>
            <person name="Osorno J.M."/>
            <person name="Rodrigues J."/>
            <person name="Thareau V."/>
            <person name="Urrea C.A."/>
            <person name="Wang M."/>
            <person name="Yu Y."/>
            <person name="Zhang M."/>
            <person name="Wing R.A."/>
            <person name="Cregan P.B."/>
            <person name="Rokhsar D.S."/>
            <person name="Jackson S.A."/>
        </authorList>
    </citation>
    <scope>NUCLEOTIDE SEQUENCE [LARGE SCALE GENOMIC DNA]</scope>
    <source>
        <strain evidence="3">cv. G19833</strain>
    </source>
</reference>
<accession>V7BIA0</accession>